<organism evidence="2 3">
    <name type="scientific">Macrostomum lignano</name>
    <dbReference type="NCBI Taxonomy" id="282301"/>
    <lineage>
        <taxon>Eukaryota</taxon>
        <taxon>Metazoa</taxon>
        <taxon>Spiralia</taxon>
        <taxon>Lophotrochozoa</taxon>
        <taxon>Platyhelminthes</taxon>
        <taxon>Rhabditophora</taxon>
        <taxon>Macrostomorpha</taxon>
        <taxon>Macrostomida</taxon>
        <taxon>Macrostomidae</taxon>
        <taxon>Macrostomum</taxon>
    </lineage>
</organism>
<keyword evidence="2" id="KW-1185">Reference proteome</keyword>
<protein>
    <submittedName>
        <fullName evidence="3">Secreted protein</fullName>
    </submittedName>
</protein>
<dbReference type="WBParaSite" id="maker-uti_cns_0031588-snap-gene-0.1-mRNA-1">
    <property type="protein sequence ID" value="maker-uti_cns_0031588-snap-gene-0.1-mRNA-1"/>
    <property type="gene ID" value="maker-uti_cns_0031588-snap-gene-0.1"/>
</dbReference>
<accession>A0A1I8IZR9</accession>
<evidence type="ECO:0000313" key="3">
    <source>
        <dbReference type="WBParaSite" id="maker-uti_cns_0031588-snap-gene-0.1-mRNA-1"/>
    </source>
</evidence>
<reference evidence="3" key="1">
    <citation type="submission" date="2016-11" db="UniProtKB">
        <authorList>
            <consortium name="WormBaseParasite"/>
        </authorList>
    </citation>
    <scope>IDENTIFICATION</scope>
</reference>
<sequence length="66" mass="7409">MNSCWLCAPTSTSLTDCRFHPTFWPSCKQLWSSFTKLCRSAEISSRPGRSPSIEPSPVWTSPFLIG</sequence>
<dbReference type="Proteomes" id="UP000095280">
    <property type="component" value="Unplaced"/>
</dbReference>
<proteinExistence type="predicted"/>
<name>A0A1I8IZR9_9PLAT</name>
<dbReference type="AlphaFoldDB" id="A0A1I8IZR9"/>
<evidence type="ECO:0000313" key="2">
    <source>
        <dbReference type="Proteomes" id="UP000095280"/>
    </source>
</evidence>
<evidence type="ECO:0000256" key="1">
    <source>
        <dbReference type="SAM" id="MobiDB-lite"/>
    </source>
</evidence>
<feature type="region of interest" description="Disordered" evidence="1">
    <location>
        <begin position="44"/>
        <end position="66"/>
    </location>
</feature>